<name>A0AAV4WW71_CAEEX</name>
<organism evidence="1 2">
    <name type="scientific">Caerostris extrusa</name>
    <name type="common">Bark spider</name>
    <name type="synonym">Caerostris bankana</name>
    <dbReference type="NCBI Taxonomy" id="172846"/>
    <lineage>
        <taxon>Eukaryota</taxon>
        <taxon>Metazoa</taxon>
        <taxon>Ecdysozoa</taxon>
        <taxon>Arthropoda</taxon>
        <taxon>Chelicerata</taxon>
        <taxon>Arachnida</taxon>
        <taxon>Araneae</taxon>
        <taxon>Araneomorphae</taxon>
        <taxon>Entelegynae</taxon>
        <taxon>Araneoidea</taxon>
        <taxon>Araneidae</taxon>
        <taxon>Caerostris</taxon>
    </lineage>
</organism>
<dbReference type="AlphaFoldDB" id="A0AAV4WW71"/>
<accession>A0AAV4WW71</accession>
<dbReference type="Proteomes" id="UP001054945">
    <property type="component" value="Unassembled WGS sequence"/>
</dbReference>
<reference evidence="1 2" key="1">
    <citation type="submission" date="2021-06" db="EMBL/GenBank/DDBJ databases">
        <title>Caerostris extrusa draft genome.</title>
        <authorList>
            <person name="Kono N."/>
            <person name="Arakawa K."/>
        </authorList>
    </citation>
    <scope>NUCLEOTIDE SEQUENCE [LARGE SCALE GENOMIC DNA]</scope>
</reference>
<protein>
    <submittedName>
        <fullName evidence="1">Uncharacterized protein</fullName>
    </submittedName>
</protein>
<sequence length="83" mass="9615">MAVIVVAEQKVKIEKERNECKPLEKVFKKENESDELKAEILLNLLKLILLVGASDFMVYVAQEDLRNYDKLKTIVLKEFQPPP</sequence>
<evidence type="ECO:0000313" key="1">
    <source>
        <dbReference type="EMBL" id="GIY86131.1"/>
    </source>
</evidence>
<evidence type="ECO:0000313" key="2">
    <source>
        <dbReference type="Proteomes" id="UP001054945"/>
    </source>
</evidence>
<proteinExistence type="predicted"/>
<comment type="caution">
    <text evidence="1">The sequence shown here is derived from an EMBL/GenBank/DDBJ whole genome shotgun (WGS) entry which is preliminary data.</text>
</comment>
<gene>
    <name evidence="1" type="ORF">CEXT_458151</name>
</gene>
<dbReference type="EMBL" id="BPLR01016743">
    <property type="protein sequence ID" value="GIY86131.1"/>
    <property type="molecule type" value="Genomic_DNA"/>
</dbReference>
<keyword evidence="2" id="KW-1185">Reference proteome</keyword>